<dbReference type="Proteomes" id="UP000284057">
    <property type="component" value="Unassembled WGS sequence"/>
</dbReference>
<accession>A0A418KQ23</accession>
<organism evidence="1 2">
    <name type="scientific">Jiangella rhizosphaerae</name>
    <dbReference type="NCBI Taxonomy" id="2293569"/>
    <lineage>
        <taxon>Bacteria</taxon>
        <taxon>Bacillati</taxon>
        <taxon>Actinomycetota</taxon>
        <taxon>Actinomycetes</taxon>
        <taxon>Jiangellales</taxon>
        <taxon>Jiangellaceae</taxon>
        <taxon>Jiangella</taxon>
    </lineage>
</organism>
<comment type="caution">
    <text evidence="1">The sequence shown here is derived from an EMBL/GenBank/DDBJ whole genome shotgun (WGS) entry which is preliminary data.</text>
</comment>
<protein>
    <submittedName>
        <fullName evidence="1">Uncharacterized protein</fullName>
    </submittedName>
</protein>
<keyword evidence="2" id="KW-1185">Reference proteome</keyword>
<proteinExistence type="predicted"/>
<name>A0A418KQ23_9ACTN</name>
<sequence length="193" mass="19727">MSGMRWPGTAALVVSVLLVAGCSEEASEEEQWADGVCSAWTELAADLRGLSAGLDVDSLSRESLEGLRTEVEDRVDAVRASAQDLVDAIADAPEGADEPVEDAQQELGDDAADVRAGLDAVGQALQELGGAATGEEVTGALSEAQTALTHTGQALSTLGETVAGYLAAADDTLRQAFDDAQSCDRTSTQGTAS</sequence>
<gene>
    <name evidence="1" type="ORF">DY240_14725</name>
</gene>
<dbReference type="PROSITE" id="PS51257">
    <property type="entry name" value="PROKAR_LIPOPROTEIN"/>
    <property type="match status" value="1"/>
</dbReference>
<dbReference type="EMBL" id="QUAL01000145">
    <property type="protein sequence ID" value="RIQ21812.1"/>
    <property type="molecule type" value="Genomic_DNA"/>
</dbReference>
<evidence type="ECO:0000313" key="2">
    <source>
        <dbReference type="Proteomes" id="UP000284057"/>
    </source>
</evidence>
<evidence type="ECO:0000313" key="1">
    <source>
        <dbReference type="EMBL" id="RIQ21812.1"/>
    </source>
</evidence>
<dbReference type="RefSeq" id="WP_119660613.1">
    <property type="nucleotide sequence ID" value="NZ_QUAL01000145.1"/>
</dbReference>
<dbReference type="AlphaFoldDB" id="A0A418KQ23"/>
<reference evidence="1 2" key="1">
    <citation type="submission" date="2018-09" db="EMBL/GenBank/DDBJ databases">
        <title>Isolation, diversity and antifungal activity of actinobacteria from wheat.</title>
        <authorList>
            <person name="Han C."/>
        </authorList>
    </citation>
    <scope>NUCLEOTIDE SEQUENCE [LARGE SCALE GENOMIC DNA]</scope>
    <source>
        <strain evidence="1 2">NEAU-YY265</strain>
    </source>
</reference>
<dbReference type="OrthoDB" id="5190961at2"/>